<dbReference type="AlphaFoldDB" id="A0A0S3RW31"/>
<gene>
    <name evidence="1" type="primary">Vigan.04G224400</name>
    <name evidence="1" type="ORF">VIGAN_04224400</name>
</gene>
<dbReference type="PROSITE" id="PS51257">
    <property type="entry name" value="PROKAR_LIPOPROTEIN"/>
    <property type="match status" value="1"/>
</dbReference>
<organism evidence="1 2">
    <name type="scientific">Vigna angularis var. angularis</name>
    <dbReference type="NCBI Taxonomy" id="157739"/>
    <lineage>
        <taxon>Eukaryota</taxon>
        <taxon>Viridiplantae</taxon>
        <taxon>Streptophyta</taxon>
        <taxon>Embryophyta</taxon>
        <taxon>Tracheophyta</taxon>
        <taxon>Spermatophyta</taxon>
        <taxon>Magnoliopsida</taxon>
        <taxon>eudicotyledons</taxon>
        <taxon>Gunneridae</taxon>
        <taxon>Pentapetalae</taxon>
        <taxon>rosids</taxon>
        <taxon>fabids</taxon>
        <taxon>Fabales</taxon>
        <taxon>Fabaceae</taxon>
        <taxon>Papilionoideae</taxon>
        <taxon>50 kb inversion clade</taxon>
        <taxon>NPAAA clade</taxon>
        <taxon>indigoferoid/millettioid clade</taxon>
        <taxon>Phaseoleae</taxon>
        <taxon>Vigna</taxon>
    </lineage>
</organism>
<accession>A0A0S3RW31</accession>
<name>A0A0S3RW31_PHAAN</name>
<protein>
    <submittedName>
        <fullName evidence="1">Uncharacterized protein</fullName>
    </submittedName>
</protein>
<dbReference type="Proteomes" id="UP000291084">
    <property type="component" value="Chromosome 4"/>
</dbReference>
<reference evidence="1 2" key="1">
    <citation type="journal article" date="2015" name="Sci. Rep.">
        <title>The power of single molecule real-time sequencing technology in the de novo assembly of a eukaryotic genome.</title>
        <authorList>
            <person name="Sakai H."/>
            <person name="Naito K."/>
            <person name="Ogiso-Tanaka E."/>
            <person name="Takahashi Y."/>
            <person name="Iseki K."/>
            <person name="Muto C."/>
            <person name="Satou K."/>
            <person name="Teruya K."/>
            <person name="Shiroma A."/>
            <person name="Shimoji M."/>
            <person name="Hirano T."/>
            <person name="Itoh T."/>
            <person name="Kaga A."/>
            <person name="Tomooka N."/>
        </authorList>
    </citation>
    <scope>NUCLEOTIDE SEQUENCE [LARGE SCALE GENOMIC DNA]</scope>
    <source>
        <strain evidence="2">cv. Shumari</strain>
    </source>
</reference>
<evidence type="ECO:0000313" key="2">
    <source>
        <dbReference type="Proteomes" id="UP000291084"/>
    </source>
</evidence>
<keyword evidence="2" id="KW-1185">Reference proteome</keyword>
<sequence>MFPKLPKYFSVSASILFLASSFVCACWNAQTASSIFFFQQPTSLSFPTSREFHVPSFSPCFLLHSSQLLNQLQQYLGALSSRPCCRWLPPSVCVFLHHRATFLLDRGCYWVLLPILDGVRASQACRNTSSHLRTWKCSPFTSAPPKLIPLWVI</sequence>
<evidence type="ECO:0000313" key="1">
    <source>
        <dbReference type="EMBL" id="BAT84790.1"/>
    </source>
</evidence>
<proteinExistence type="predicted"/>
<dbReference type="EMBL" id="AP015037">
    <property type="protein sequence ID" value="BAT84790.1"/>
    <property type="molecule type" value="Genomic_DNA"/>
</dbReference>